<evidence type="ECO:0000256" key="4">
    <source>
        <dbReference type="ARBA" id="ARBA00023316"/>
    </source>
</evidence>
<evidence type="ECO:0000313" key="7">
    <source>
        <dbReference type="EMBL" id="VAX28967.1"/>
    </source>
</evidence>
<evidence type="ECO:0000256" key="5">
    <source>
        <dbReference type="ARBA" id="ARBA00030918"/>
    </source>
</evidence>
<dbReference type="InterPro" id="IPR036908">
    <property type="entry name" value="RlpA-like_sf"/>
</dbReference>
<dbReference type="Gene3D" id="2.40.240.50">
    <property type="entry name" value="Barwin-like endoglucanases"/>
    <property type="match status" value="1"/>
</dbReference>
<dbReference type="GO" id="GO:0019867">
    <property type="term" value="C:outer membrane"/>
    <property type="evidence" value="ECO:0007669"/>
    <property type="project" value="InterPro"/>
</dbReference>
<name>A0A3B1DK19_9ZZZZ</name>
<sequence length="260" mass="29442">TPIIPASPVQTEEYIYPLYRLPDEPAELKFINLRPSGNAKKPAPSHWKNYTREQIDRQGILKNQRLEIAWLKDDLERFFLHIQGSALLRFPDGKLQSVGYAGANKYGYRGIGKLMVKDGLLSGKGEKTMQGIKKYLRDHPEKIPFYLYQNKRYIFFSYNDAGPRGSGGGTLVGGRSLATDKSIYPAGGLALIFVRKPILNWDNKITGWKRTFRFVVDQDTGSDIKGPGRADLFFGIGQRPGIMAGSFKEWGEVYYLIKKN</sequence>
<dbReference type="CDD" id="cd14485">
    <property type="entry name" value="mltA_like_LT_A"/>
    <property type="match status" value="1"/>
</dbReference>
<reference evidence="7" key="1">
    <citation type="submission" date="2018-06" db="EMBL/GenBank/DDBJ databases">
        <authorList>
            <person name="Zhirakovskaya E."/>
        </authorList>
    </citation>
    <scope>NUCLEOTIDE SEQUENCE</scope>
</reference>
<keyword evidence="3" id="KW-0456">Lyase</keyword>
<dbReference type="SUPFAM" id="SSF50685">
    <property type="entry name" value="Barwin-like endoglucanases"/>
    <property type="match status" value="1"/>
</dbReference>
<accession>A0A3B1DK19</accession>
<organism evidence="7">
    <name type="scientific">hydrothermal vent metagenome</name>
    <dbReference type="NCBI Taxonomy" id="652676"/>
    <lineage>
        <taxon>unclassified sequences</taxon>
        <taxon>metagenomes</taxon>
        <taxon>ecological metagenomes</taxon>
    </lineage>
</organism>
<dbReference type="InterPro" id="IPR010611">
    <property type="entry name" value="3D_dom"/>
</dbReference>
<feature type="non-terminal residue" evidence="7">
    <location>
        <position position="1"/>
    </location>
</feature>
<dbReference type="InterPro" id="IPR005300">
    <property type="entry name" value="MltA_B"/>
</dbReference>
<evidence type="ECO:0000256" key="3">
    <source>
        <dbReference type="ARBA" id="ARBA00023239"/>
    </source>
</evidence>
<keyword evidence="7" id="KW-0326">Glycosidase</keyword>
<dbReference type="GO" id="GO:0071555">
    <property type="term" value="P:cell wall organization"/>
    <property type="evidence" value="ECO:0007669"/>
    <property type="project" value="UniProtKB-KW"/>
</dbReference>
<dbReference type="SMART" id="SM00925">
    <property type="entry name" value="MltA"/>
    <property type="match status" value="1"/>
</dbReference>
<dbReference type="GO" id="GO:0009254">
    <property type="term" value="P:peptidoglycan turnover"/>
    <property type="evidence" value="ECO:0007669"/>
    <property type="project" value="InterPro"/>
</dbReference>
<dbReference type="PANTHER" id="PTHR30124">
    <property type="entry name" value="MEMBRANE-BOUND LYTIC MUREIN TRANSGLYCOSYLASE A"/>
    <property type="match status" value="1"/>
</dbReference>
<dbReference type="EMBL" id="UOGG01000070">
    <property type="protein sequence ID" value="VAX28967.1"/>
    <property type="molecule type" value="Genomic_DNA"/>
</dbReference>
<protein>
    <recommendedName>
        <fullName evidence="2">peptidoglycan lytic exotransglycosylase</fullName>
        <ecNumber evidence="2">4.2.2.n1</ecNumber>
    </recommendedName>
    <alternativeName>
        <fullName evidence="5">Murein hydrolase A</fullName>
    </alternativeName>
</protein>
<evidence type="ECO:0000256" key="1">
    <source>
        <dbReference type="ARBA" id="ARBA00001420"/>
    </source>
</evidence>
<evidence type="ECO:0000259" key="6">
    <source>
        <dbReference type="SMART" id="SM00925"/>
    </source>
</evidence>
<dbReference type="GO" id="GO:0004553">
    <property type="term" value="F:hydrolase activity, hydrolyzing O-glycosyl compounds"/>
    <property type="evidence" value="ECO:0007669"/>
    <property type="project" value="InterPro"/>
</dbReference>
<dbReference type="Pfam" id="PF06725">
    <property type="entry name" value="3D"/>
    <property type="match status" value="1"/>
</dbReference>
<dbReference type="InterPro" id="IPR026044">
    <property type="entry name" value="MltA"/>
</dbReference>
<dbReference type="CDD" id="cd14668">
    <property type="entry name" value="mlta_B"/>
    <property type="match status" value="1"/>
</dbReference>
<evidence type="ECO:0000256" key="2">
    <source>
        <dbReference type="ARBA" id="ARBA00012587"/>
    </source>
</evidence>
<feature type="domain" description="Lytic transglycosylase MltA" evidence="6">
    <location>
        <begin position="3"/>
        <end position="157"/>
    </location>
</feature>
<comment type="catalytic activity">
    <reaction evidence="1">
        <text>Exolytic cleavage of the (1-&gt;4)-beta-glycosidic linkage between N-acetylmuramic acid (MurNAc) and N-acetylglucosamine (GlcNAc) residues in peptidoglycan, from either the reducing or the non-reducing ends of the peptidoglycan chains, with concomitant formation of a 1,6-anhydrobond in the MurNAc residue.</text>
        <dbReference type="EC" id="4.2.2.n1"/>
    </reaction>
</comment>
<proteinExistence type="predicted"/>
<gene>
    <name evidence="7" type="ORF">MNBD_NITROSPINAE05-185</name>
</gene>
<keyword evidence="4" id="KW-0961">Cell wall biogenesis/degradation</keyword>
<dbReference type="GO" id="GO:0008933">
    <property type="term" value="F:peptidoglycan lytic transglycosylase activity"/>
    <property type="evidence" value="ECO:0007669"/>
    <property type="project" value="TreeGrafter"/>
</dbReference>
<dbReference type="GO" id="GO:0009253">
    <property type="term" value="P:peptidoglycan catabolic process"/>
    <property type="evidence" value="ECO:0007669"/>
    <property type="project" value="TreeGrafter"/>
</dbReference>
<keyword evidence="7" id="KW-0378">Hydrolase</keyword>
<dbReference type="EC" id="4.2.2.n1" evidence="2"/>
<dbReference type="Pfam" id="PF03562">
    <property type="entry name" value="MltA"/>
    <property type="match status" value="1"/>
</dbReference>
<dbReference type="AlphaFoldDB" id="A0A3B1DK19"/>
<dbReference type="PANTHER" id="PTHR30124:SF0">
    <property type="entry name" value="MEMBRANE-BOUND LYTIC MUREIN TRANSGLYCOSYLASE A"/>
    <property type="match status" value="1"/>
</dbReference>